<evidence type="ECO:0008006" key="2">
    <source>
        <dbReference type="Google" id="ProtNLM"/>
    </source>
</evidence>
<reference evidence="1" key="1">
    <citation type="submission" date="2018-05" db="EMBL/GenBank/DDBJ databases">
        <authorList>
            <person name="Lanie J.A."/>
            <person name="Ng W.-L."/>
            <person name="Kazmierczak K.M."/>
            <person name="Andrzejewski T.M."/>
            <person name="Davidsen T.M."/>
            <person name="Wayne K.J."/>
            <person name="Tettelin H."/>
            <person name="Glass J.I."/>
            <person name="Rusch D."/>
            <person name="Podicherti R."/>
            <person name="Tsui H.-C.T."/>
            <person name="Winkler M.E."/>
        </authorList>
    </citation>
    <scope>NUCLEOTIDE SEQUENCE</scope>
</reference>
<name>A0A381UW98_9ZZZZ</name>
<evidence type="ECO:0000313" key="1">
    <source>
        <dbReference type="EMBL" id="SVA32396.1"/>
    </source>
</evidence>
<organism evidence="1">
    <name type="scientific">marine metagenome</name>
    <dbReference type="NCBI Taxonomy" id="408172"/>
    <lineage>
        <taxon>unclassified sequences</taxon>
        <taxon>metagenomes</taxon>
        <taxon>ecological metagenomes</taxon>
    </lineage>
</organism>
<gene>
    <name evidence="1" type="ORF">METZ01_LOCUS85250</name>
</gene>
<proteinExistence type="predicted"/>
<protein>
    <recommendedName>
        <fullName evidence="2">Gluconate 2-dehydrogenase subunit 3 family protein</fullName>
    </recommendedName>
</protein>
<accession>A0A381UW98</accession>
<dbReference type="AlphaFoldDB" id="A0A381UW98"/>
<sequence length="194" mass="22142">MNKLIINRRHFLKIGLSSGVLAILPFGCVKVSDDDFSELIKFVSDSDLPVNHQHTGELSNSDFDTLSTLCKYVNQAWELTRDLDEYLGRLKGDLYFKTMKEPSYLTEYEHAIELVNLLVKRGESVEQAWSSLLFANFGDENFESTKLGRARNFVFSEIITHQIPISEGFKSFGLVNYRGYFGGPYTSPDSYRRG</sequence>
<dbReference type="EMBL" id="UINC01007272">
    <property type="protein sequence ID" value="SVA32396.1"/>
    <property type="molecule type" value="Genomic_DNA"/>
</dbReference>